<dbReference type="PANTHER" id="PTHR30204">
    <property type="entry name" value="REDOX-CYCLING DRUG-SENSING TRANSCRIPTIONAL ACTIVATOR SOXR"/>
    <property type="match status" value="1"/>
</dbReference>
<dbReference type="InterPro" id="IPR009061">
    <property type="entry name" value="DNA-bd_dom_put_sf"/>
</dbReference>
<dbReference type="InterPro" id="IPR047057">
    <property type="entry name" value="MerR_fam"/>
</dbReference>
<dbReference type="SUPFAM" id="SSF46955">
    <property type="entry name" value="Putative DNA-binding domain"/>
    <property type="match status" value="1"/>
</dbReference>
<feature type="domain" description="HTH merR-type" evidence="2">
    <location>
        <begin position="1"/>
        <end position="69"/>
    </location>
</feature>
<dbReference type="GO" id="GO:0003700">
    <property type="term" value="F:DNA-binding transcription factor activity"/>
    <property type="evidence" value="ECO:0007669"/>
    <property type="project" value="InterPro"/>
</dbReference>
<dbReference type="GO" id="GO:0003677">
    <property type="term" value="F:DNA binding"/>
    <property type="evidence" value="ECO:0007669"/>
    <property type="project" value="UniProtKB-KW"/>
</dbReference>
<dbReference type="AlphaFoldDB" id="A0A3B0V8N1"/>
<reference evidence="3" key="1">
    <citation type="submission" date="2018-06" db="EMBL/GenBank/DDBJ databases">
        <authorList>
            <person name="Zhirakovskaya E."/>
        </authorList>
    </citation>
    <scope>NUCLEOTIDE SEQUENCE</scope>
</reference>
<dbReference type="PRINTS" id="PR00040">
    <property type="entry name" value="HTHMERR"/>
</dbReference>
<dbReference type="EMBL" id="UOEX01000204">
    <property type="protein sequence ID" value="VAW37190.1"/>
    <property type="molecule type" value="Genomic_DNA"/>
</dbReference>
<evidence type="ECO:0000256" key="1">
    <source>
        <dbReference type="ARBA" id="ARBA00023125"/>
    </source>
</evidence>
<keyword evidence="1" id="KW-0238">DNA-binding</keyword>
<name>A0A3B0V8N1_9ZZZZ</name>
<dbReference type="Pfam" id="PF13411">
    <property type="entry name" value="MerR_1"/>
    <property type="match status" value="1"/>
</dbReference>
<dbReference type="PROSITE" id="PS00552">
    <property type="entry name" value="HTH_MERR_1"/>
    <property type="match status" value="1"/>
</dbReference>
<dbReference type="SMART" id="SM00422">
    <property type="entry name" value="HTH_MERR"/>
    <property type="match status" value="1"/>
</dbReference>
<protein>
    <submittedName>
        <fullName evidence="3">Transcriptional regulator, MerR family</fullName>
    </submittedName>
</protein>
<dbReference type="Gene3D" id="1.10.1660.10">
    <property type="match status" value="1"/>
</dbReference>
<organism evidence="3">
    <name type="scientific">hydrothermal vent metagenome</name>
    <dbReference type="NCBI Taxonomy" id="652676"/>
    <lineage>
        <taxon>unclassified sequences</taxon>
        <taxon>metagenomes</taxon>
        <taxon>ecological metagenomes</taxon>
    </lineage>
</organism>
<evidence type="ECO:0000259" key="2">
    <source>
        <dbReference type="PROSITE" id="PS50937"/>
    </source>
</evidence>
<proteinExistence type="predicted"/>
<gene>
    <name evidence="3" type="ORF">MNBD_DELTA03-647</name>
</gene>
<sequence>MKIGEAAKKAGISVEAVRFYEKQGLIDIPTRNDSGYRVYSPDIMNQLLFVIRAKELGFSLKEIKELLLLRNSPNITCADIKLQAEKKIAAIESKIYDLELIKKSLIKLTNSCPGAGAIKLCPILSKIDNKEGKIK</sequence>
<dbReference type="PROSITE" id="PS50937">
    <property type="entry name" value="HTH_MERR_2"/>
    <property type="match status" value="1"/>
</dbReference>
<dbReference type="PANTHER" id="PTHR30204:SF92">
    <property type="entry name" value="HTH-TYPE TRANSCRIPTIONAL REGULATOR ZNTR"/>
    <property type="match status" value="1"/>
</dbReference>
<evidence type="ECO:0000313" key="3">
    <source>
        <dbReference type="EMBL" id="VAW37190.1"/>
    </source>
</evidence>
<accession>A0A3B0V8N1</accession>
<dbReference type="InterPro" id="IPR000551">
    <property type="entry name" value="MerR-type_HTH_dom"/>
</dbReference>